<dbReference type="Proteomes" id="UP000694415">
    <property type="component" value="Unplaced"/>
</dbReference>
<name>A0A8C6MRR0_MUSSI</name>
<dbReference type="Ensembl" id="ENSMSIT00000008636.1">
    <property type="protein sequence ID" value="ENSMSIP00000006813.1"/>
    <property type="gene ID" value="ENSMSIG00000006068.1"/>
</dbReference>
<protein>
    <submittedName>
        <fullName evidence="1">Uncharacterized protein</fullName>
    </submittedName>
</protein>
<reference evidence="1" key="1">
    <citation type="submission" date="2025-08" db="UniProtKB">
        <authorList>
            <consortium name="Ensembl"/>
        </authorList>
    </citation>
    <scope>IDENTIFICATION</scope>
</reference>
<accession>A0A8C6MRR0</accession>
<keyword evidence="2" id="KW-1185">Reference proteome</keyword>
<evidence type="ECO:0000313" key="1">
    <source>
        <dbReference type="Ensembl" id="ENSMSIP00000006813.1"/>
    </source>
</evidence>
<evidence type="ECO:0000313" key="2">
    <source>
        <dbReference type="Proteomes" id="UP000694415"/>
    </source>
</evidence>
<proteinExistence type="predicted"/>
<sequence length="114" mass="12543">MVYHQHCFLSIPCLLTHRSLGSLYSTSTPCSDSLQDLVMYVIDAGPWSGQVTRCSAIPPSVPNSFGSHLLCEVQMRQWATSNPDGLSVQLFPSTPTHLQFSSGPHCTPYYIKPS</sequence>
<dbReference type="AlphaFoldDB" id="A0A8C6MRR0"/>
<reference evidence="1" key="2">
    <citation type="submission" date="2025-09" db="UniProtKB">
        <authorList>
            <consortium name="Ensembl"/>
        </authorList>
    </citation>
    <scope>IDENTIFICATION</scope>
</reference>
<organism evidence="1 2">
    <name type="scientific">Mus spicilegus</name>
    <name type="common">Mound-building mouse</name>
    <dbReference type="NCBI Taxonomy" id="10103"/>
    <lineage>
        <taxon>Eukaryota</taxon>
        <taxon>Metazoa</taxon>
        <taxon>Chordata</taxon>
        <taxon>Craniata</taxon>
        <taxon>Vertebrata</taxon>
        <taxon>Euteleostomi</taxon>
        <taxon>Mammalia</taxon>
        <taxon>Eutheria</taxon>
        <taxon>Euarchontoglires</taxon>
        <taxon>Glires</taxon>
        <taxon>Rodentia</taxon>
        <taxon>Myomorpha</taxon>
        <taxon>Muroidea</taxon>
        <taxon>Muridae</taxon>
        <taxon>Murinae</taxon>
        <taxon>Mus</taxon>
        <taxon>Mus</taxon>
    </lineage>
</organism>